<reference evidence="1 2" key="1">
    <citation type="journal article" date="2001" name="J. Bacteriol.">
        <title>Phylogeny of the major head and tail genes of the wide-ranging T4-type bacteriophages.</title>
        <authorList>
            <person name="Tetart F."/>
            <person name="Desplats C."/>
            <person name="Kutateladze M."/>
            <person name="Monod C."/>
            <person name="Ackermann H.W."/>
            <person name="Krisch H.M."/>
        </authorList>
    </citation>
    <scope>NUCLEOTIDE SEQUENCE</scope>
</reference>
<organism evidence="1 2">
    <name type="scientific">Aeromonas phage Aeh1</name>
    <dbReference type="NCBI Taxonomy" id="2880362"/>
    <lineage>
        <taxon>Viruses</taxon>
        <taxon>Duplodnaviria</taxon>
        <taxon>Heunggongvirae</taxon>
        <taxon>Uroviricota</taxon>
        <taxon>Caudoviricetes</taxon>
        <taxon>Pantevenvirales</taxon>
        <taxon>Straboviridae</taxon>
        <taxon>Cinqassovirus</taxon>
        <taxon>Cinqassovirus aeh1</taxon>
    </lineage>
</organism>
<dbReference type="EMBL" id="AY266303">
    <property type="protein sequence ID" value="AAQ17834.1"/>
    <property type="molecule type" value="Genomic_DNA"/>
</dbReference>
<dbReference type="Proteomes" id="UP000002555">
    <property type="component" value="Segment"/>
</dbReference>
<dbReference type="OrthoDB" id="35893at10239"/>
<accession>Q76YR2</accession>
<name>Q76YR2_9CAUD</name>
<evidence type="ECO:0000313" key="1">
    <source>
        <dbReference type="EMBL" id="AAQ17834.1"/>
    </source>
</evidence>
<gene>
    <name evidence="1" type="ORF">Aeh1ORF168c</name>
</gene>
<dbReference type="KEGG" id="vg:2658118"/>
<proteinExistence type="predicted"/>
<keyword evidence="2" id="KW-1185">Reference proteome</keyword>
<protein>
    <submittedName>
        <fullName evidence="1">Uncharacterized protein</fullName>
    </submittedName>
</protein>
<evidence type="ECO:0000313" key="2">
    <source>
        <dbReference type="Proteomes" id="UP000002555"/>
    </source>
</evidence>
<dbReference type="RefSeq" id="NP_944057.1">
    <property type="nucleotide sequence ID" value="NC_005260.1"/>
</dbReference>
<sequence length="71" mass="8192">MFYVVIRSFFDVEYGGEYKEFYAVRTDKKIAESVAARANAEYSEKGYSESYHFSVQEHTEETFGELEGGPN</sequence>